<name>A0AAP0RC17_LIQFO</name>
<accession>A0AAP0RC17</accession>
<proteinExistence type="predicted"/>
<feature type="region of interest" description="Disordered" evidence="1">
    <location>
        <begin position="33"/>
        <end position="58"/>
    </location>
</feature>
<evidence type="ECO:0000313" key="3">
    <source>
        <dbReference type="Proteomes" id="UP001415857"/>
    </source>
</evidence>
<keyword evidence="3" id="KW-1185">Reference proteome</keyword>
<evidence type="ECO:0000256" key="1">
    <source>
        <dbReference type="SAM" id="MobiDB-lite"/>
    </source>
</evidence>
<organism evidence="2 3">
    <name type="scientific">Liquidambar formosana</name>
    <name type="common">Formosan gum</name>
    <dbReference type="NCBI Taxonomy" id="63359"/>
    <lineage>
        <taxon>Eukaryota</taxon>
        <taxon>Viridiplantae</taxon>
        <taxon>Streptophyta</taxon>
        <taxon>Embryophyta</taxon>
        <taxon>Tracheophyta</taxon>
        <taxon>Spermatophyta</taxon>
        <taxon>Magnoliopsida</taxon>
        <taxon>eudicotyledons</taxon>
        <taxon>Gunneridae</taxon>
        <taxon>Pentapetalae</taxon>
        <taxon>Saxifragales</taxon>
        <taxon>Altingiaceae</taxon>
        <taxon>Liquidambar</taxon>
    </lineage>
</organism>
<dbReference type="AlphaFoldDB" id="A0AAP0RC17"/>
<reference evidence="2 3" key="1">
    <citation type="journal article" date="2024" name="Plant J.">
        <title>Genome sequences and population genomics reveal climatic adaptation and genomic divergence between two closely related sweetgum species.</title>
        <authorList>
            <person name="Xu W.Q."/>
            <person name="Ren C.Q."/>
            <person name="Zhang X.Y."/>
            <person name="Comes H.P."/>
            <person name="Liu X.H."/>
            <person name="Li Y.G."/>
            <person name="Kettle C.J."/>
            <person name="Jalonen R."/>
            <person name="Gaisberger H."/>
            <person name="Ma Y.Z."/>
            <person name="Qiu Y.X."/>
        </authorList>
    </citation>
    <scope>NUCLEOTIDE SEQUENCE [LARGE SCALE GENOMIC DNA]</scope>
    <source>
        <strain evidence="2">Hangzhou</strain>
    </source>
</reference>
<protein>
    <submittedName>
        <fullName evidence="2">Uncharacterized protein</fullName>
    </submittedName>
</protein>
<evidence type="ECO:0000313" key="2">
    <source>
        <dbReference type="EMBL" id="KAK9274280.1"/>
    </source>
</evidence>
<dbReference type="EMBL" id="JBBPBK010000012">
    <property type="protein sequence ID" value="KAK9274280.1"/>
    <property type="molecule type" value="Genomic_DNA"/>
</dbReference>
<dbReference type="Proteomes" id="UP001415857">
    <property type="component" value="Unassembled WGS sequence"/>
</dbReference>
<sequence>MTDTLQSFTHSMPCVHGLEARYRHARLVAVRHRESSPEPFSEQSHRQHTVAPVLPSPESYPPPPDSILCIIYSFNRHYHITEHLPLNVAICSFIALFQRLKLGSHRCDLRRRSRQPDP</sequence>
<gene>
    <name evidence="2" type="ORF">L1049_019094</name>
</gene>
<comment type="caution">
    <text evidence="2">The sequence shown here is derived from an EMBL/GenBank/DDBJ whole genome shotgun (WGS) entry which is preliminary data.</text>
</comment>